<proteinExistence type="predicted"/>
<evidence type="ECO:0000256" key="2">
    <source>
        <dbReference type="ARBA" id="ARBA00022679"/>
    </source>
</evidence>
<dbReference type="InterPro" id="IPR017441">
    <property type="entry name" value="Protein_kinase_ATP_BS"/>
</dbReference>
<reference evidence="10" key="1">
    <citation type="submission" date="2015-09" db="EMBL/GenBank/DDBJ databases">
        <authorList>
            <consortium name="Pathogen Informatics"/>
        </authorList>
    </citation>
    <scope>NUCLEOTIDE SEQUENCE [LARGE SCALE GENOMIC DNA]</scope>
    <source>
        <strain evidence="10">Lake Konstanz</strain>
    </source>
</reference>
<dbReference type="OrthoDB" id="272800at2759"/>
<feature type="compositionally biased region" description="Polar residues" evidence="7">
    <location>
        <begin position="449"/>
        <end position="458"/>
    </location>
</feature>
<evidence type="ECO:0000313" key="10">
    <source>
        <dbReference type="Proteomes" id="UP000051952"/>
    </source>
</evidence>
<dbReference type="GO" id="GO:0005524">
    <property type="term" value="F:ATP binding"/>
    <property type="evidence" value="ECO:0007669"/>
    <property type="project" value="UniProtKB-UniRule"/>
</dbReference>
<keyword evidence="2" id="KW-0808">Transferase</keyword>
<feature type="region of interest" description="Disordered" evidence="7">
    <location>
        <begin position="441"/>
        <end position="468"/>
    </location>
</feature>
<feature type="compositionally biased region" description="Polar residues" evidence="7">
    <location>
        <begin position="490"/>
        <end position="508"/>
    </location>
</feature>
<dbReference type="SUPFAM" id="SSF56112">
    <property type="entry name" value="Protein kinase-like (PK-like)"/>
    <property type="match status" value="1"/>
</dbReference>
<evidence type="ECO:0000256" key="4">
    <source>
        <dbReference type="ARBA" id="ARBA00022777"/>
    </source>
</evidence>
<dbReference type="PROSITE" id="PS00107">
    <property type="entry name" value="PROTEIN_KINASE_ATP"/>
    <property type="match status" value="1"/>
</dbReference>
<dbReference type="EMBL" id="CYKH01001991">
    <property type="protein sequence ID" value="CUG92007.1"/>
    <property type="molecule type" value="Genomic_DNA"/>
</dbReference>
<evidence type="ECO:0000256" key="5">
    <source>
        <dbReference type="ARBA" id="ARBA00022840"/>
    </source>
</evidence>
<protein>
    <submittedName>
        <fullName evidence="9">Protein kinase, putative</fullName>
    </submittedName>
</protein>
<gene>
    <name evidence="9" type="ORF">BSAL_35090</name>
</gene>
<sequence>MTDANTVCMKATPPVFHGQQPNKPSSGGASSSSQQQQQCAISAFFSCSNHVRRLALSTFDKFTSPVPKAPLPKYSDRLVQLSEGRGPFTFGSISEQNEWLASTIAGTLTTGVTCTAFLKALMLLHDVLVQGAPEFVDAFRPYVEKGYNYPQQQQGSGSDAAIGIFDFMSFRVDRRAAASSKTNHNAPGLEVPRCQASIAAGAPIDPSEEHITAARFFINYVHSLFEFQVRHRPMGNLLKNSSMELITVLSRATAGSVDPHQDPSTMSGGATFAVNNSTTAGFTPAEEIEAANVRTWTPVYRDVAYSCMTLIKYIVAAQTCIPTGCFVSAEIFRRYIVDCCHLYQLTSRVLQHNMLSCRSCKYFTFEDAKKNVACMVQYQRTTSQMNQFFEHLRSLGNDPNTALDMSVLPPHMDALPKAIGEYLAMKQKLMKQHEEVEVETLHSVLSRGGSETNRSSTSAGAAAAAPTGVKQFSSTATDMMESANHQLLTDSDKSTPLANNSATSSTANPFGAEFQSEALTIDMNRVNADAAAIPNAEDPFATAQSFFNEGINMIKTPIDCREHFCPSKFDVQDSTEEDEAVQAERLIQAAIAEQNNQQVTPIQIRQQSTVGQQNNTTFNDGSFVQEPGTAKREVILRDSFSRRSNNNGSETSSDIVETNPAAQRFQVFSDQILGQGGFGTVYKAWDEEEGRHVACKEVKLAMESKTSVVELLKEYRVLTTLEHANIVKVLGFVAHKGHGRIFMEWVPSGSVQSVLQETKKGLRDTIVRRYMREALQGLAFLHSRGIVHRDLKPGNMLLSSEGVVKLTDFGTSRTLEHTAETVQTGTVVGTVPYLAPECVRGTYSAASDIWAVGCTALHMITGKAPWTGEARDNIGLIFKLGSLNDQSVITNLVAGVENAYLREFIMSAMTLERHQRPTATALLTHPFLVAA</sequence>
<dbReference type="Gene3D" id="1.10.510.10">
    <property type="entry name" value="Transferase(Phosphotransferase) domain 1"/>
    <property type="match status" value="1"/>
</dbReference>
<dbReference type="GO" id="GO:0004674">
    <property type="term" value="F:protein serine/threonine kinase activity"/>
    <property type="evidence" value="ECO:0007669"/>
    <property type="project" value="UniProtKB-KW"/>
</dbReference>
<evidence type="ECO:0000259" key="8">
    <source>
        <dbReference type="PROSITE" id="PS50011"/>
    </source>
</evidence>
<evidence type="ECO:0000256" key="1">
    <source>
        <dbReference type="ARBA" id="ARBA00022527"/>
    </source>
</evidence>
<dbReference type="InterPro" id="IPR008271">
    <property type="entry name" value="Ser/Thr_kinase_AS"/>
</dbReference>
<dbReference type="PANTHER" id="PTHR11584">
    <property type="entry name" value="SERINE/THREONINE PROTEIN KINASE"/>
    <property type="match status" value="1"/>
</dbReference>
<evidence type="ECO:0000256" key="3">
    <source>
        <dbReference type="ARBA" id="ARBA00022741"/>
    </source>
</evidence>
<dbReference type="SMART" id="SM00220">
    <property type="entry name" value="S_TKc"/>
    <property type="match status" value="1"/>
</dbReference>
<evidence type="ECO:0000256" key="7">
    <source>
        <dbReference type="SAM" id="MobiDB-lite"/>
    </source>
</evidence>
<dbReference type="AlphaFoldDB" id="A0A0S4JSE2"/>
<dbReference type="PROSITE" id="PS50011">
    <property type="entry name" value="PROTEIN_KINASE_DOM"/>
    <property type="match status" value="1"/>
</dbReference>
<feature type="binding site" evidence="6">
    <location>
        <position position="696"/>
    </location>
    <ligand>
        <name>ATP</name>
        <dbReference type="ChEBI" id="CHEBI:30616"/>
    </ligand>
</feature>
<dbReference type="InterPro" id="IPR000719">
    <property type="entry name" value="Prot_kinase_dom"/>
</dbReference>
<name>A0A0S4JSE2_BODSA</name>
<dbReference type="VEuPathDB" id="TriTrypDB:BSAL_35090"/>
<keyword evidence="4 9" id="KW-0418">Kinase</keyword>
<keyword evidence="1" id="KW-0723">Serine/threonine-protein kinase</keyword>
<dbReference type="PROSITE" id="PS00108">
    <property type="entry name" value="PROTEIN_KINASE_ST"/>
    <property type="match status" value="1"/>
</dbReference>
<keyword evidence="10" id="KW-1185">Reference proteome</keyword>
<organism evidence="9 10">
    <name type="scientific">Bodo saltans</name>
    <name type="common">Flagellated protozoan</name>
    <dbReference type="NCBI Taxonomy" id="75058"/>
    <lineage>
        <taxon>Eukaryota</taxon>
        <taxon>Discoba</taxon>
        <taxon>Euglenozoa</taxon>
        <taxon>Kinetoplastea</taxon>
        <taxon>Metakinetoplastina</taxon>
        <taxon>Eubodonida</taxon>
        <taxon>Bodonidae</taxon>
        <taxon>Bodo</taxon>
    </lineage>
</organism>
<evidence type="ECO:0000256" key="6">
    <source>
        <dbReference type="PROSITE-ProRule" id="PRU10141"/>
    </source>
</evidence>
<keyword evidence="5 6" id="KW-0067">ATP-binding</keyword>
<feature type="domain" description="Protein kinase" evidence="8">
    <location>
        <begin position="667"/>
        <end position="928"/>
    </location>
</feature>
<keyword evidence="3 6" id="KW-0547">Nucleotide-binding</keyword>
<dbReference type="InterPro" id="IPR011009">
    <property type="entry name" value="Kinase-like_dom_sf"/>
</dbReference>
<evidence type="ECO:0000313" key="9">
    <source>
        <dbReference type="EMBL" id="CUG92007.1"/>
    </source>
</evidence>
<accession>A0A0S4JSE2</accession>
<feature type="region of interest" description="Disordered" evidence="7">
    <location>
        <begin position="1"/>
        <end position="32"/>
    </location>
</feature>
<feature type="region of interest" description="Disordered" evidence="7">
    <location>
        <begin position="490"/>
        <end position="510"/>
    </location>
</feature>
<dbReference type="Pfam" id="PF00069">
    <property type="entry name" value="Pkinase"/>
    <property type="match status" value="1"/>
</dbReference>
<dbReference type="Proteomes" id="UP000051952">
    <property type="component" value="Unassembled WGS sequence"/>
</dbReference>
<dbReference type="PANTHER" id="PTHR11584:SF369">
    <property type="entry name" value="MITOGEN-ACTIVATED PROTEIN KINASE KINASE KINASE 19-RELATED"/>
    <property type="match status" value="1"/>
</dbReference>